<evidence type="ECO:0000256" key="8">
    <source>
        <dbReference type="PIRSR" id="PIRSR618044-2"/>
    </source>
</evidence>
<comment type="caution">
    <text evidence="11">The sequence shown here is derived from an EMBL/GenBank/DDBJ whole genome shotgun (WGS) entry which is preliminary data.</text>
</comment>
<dbReference type="Pfam" id="PF00768">
    <property type="entry name" value="Peptidase_S11"/>
    <property type="match status" value="1"/>
</dbReference>
<evidence type="ECO:0000256" key="3">
    <source>
        <dbReference type="ARBA" id="ARBA00022801"/>
    </source>
</evidence>
<dbReference type="GO" id="GO:0006508">
    <property type="term" value="P:proteolysis"/>
    <property type="evidence" value="ECO:0007669"/>
    <property type="project" value="InterPro"/>
</dbReference>
<dbReference type="Proteomes" id="UP000448292">
    <property type="component" value="Unassembled WGS sequence"/>
</dbReference>
<evidence type="ECO:0000256" key="9">
    <source>
        <dbReference type="RuleBase" id="RU004016"/>
    </source>
</evidence>
<dbReference type="SUPFAM" id="SSF56601">
    <property type="entry name" value="beta-lactamase/transpeptidase-like"/>
    <property type="match status" value="1"/>
</dbReference>
<evidence type="ECO:0000256" key="1">
    <source>
        <dbReference type="ARBA" id="ARBA00007164"/>
    </source>
</evidence>
<dbReference type="OrthoDB" id="9795979at2"/>
<dbReference type="InterPro" id="IPR018044">
    <property type="entry name" value="Peptidase_S11"/>
</dbReference>
<dbReference type="AlphaFoldDB" id="A0A7M3MF27"/>
<evidence type="ECO:0000313" key="11">
    <source>
        <dbReference type="EMBL" id="TVM17619.1"/>
    </source>
</evidence>
<feature type="active site" evidence="7">
    <location>
        <position position="134"/>
    </location>
</feature>
<keyword evidence="3" id="KW-0378">Hydrolase</keyword>
<protein>
    <submittedName>
        <fullName evidence="11">D-alanyl-D-alanine carboxypeptidase</fullName>
    </submittedName>
</protein>
<evidence type="ECO:0000256" key="5">
    <source>
        <dbReference type="ARBA" id="ARBA00022984"/>
    </source>
</evidence>
<dbReference type="PANTHER" id="PTHR21581:SF6">
    <property type="entry name" value="TRAFFICKING PROTEIN PARTICLE COMPLEX SUBUNIT 12"/>
    <property type="match status" value="1"/>
</dbReference>
<keyword evidence="5" id="KW-0573">Peptidoglycan synthesis</keyword>
<evidence type="ECO:0000256" key="7">
    <source>
        <dbReference type="PIRSR" id="PIRSR618044-1"/>
    </source>
</evidence>
<keyword evidence="12" id="KW-1185">Reference proteome</keyword>
<evidence type="ECO:0000256" key="6">
    <source>
        <dbReference type="ARBA" id="ARBA00023316"/>
    </source>
</evidence>
<evidence type="ECO:0000256" key="2">
    <source>
        <dbReference type="ARBA" id="ARBA00022729"/>
    </source>
</evidence>
<dbReference type="EMBL" id="QMIE01000006">
    <property type="protein sequence ID" value="TVM17619.1"/>
    <property type="molecule type" value="Genomic_DNA"/>
</dbReference>
<feature type="active site" description="Acyl-ester intermediate" evidence="7">
    <location>
        <position position="74"/>
    </location>
</feature>
<dbReference type="InterPro" id="IPR001967">
    <property type="entry name" value="Peptidase_S11_N"/>
</dbReference>
<name>A0A7M3MF27_9BACT</name>
<gene>
    <name evidence="11" type="ORF">DPQ33_08225</name>
</gene>
<keyword evidence="11" id="KW-0121">Carboxypeptidase</keyword>
<keyword evidence="2" id="KW-0732">Signal</keyword>
<feature type="binding site" evidence="8">
    <location>
        <position position="236"/>
    </location>
    <ligand>
        <name>substrate</name>
    </ligand>
</feature>
<sequence>MARNTVGGFLRSRFVRLFAFFILALSVSAWPRILHCQSNFDGPSQLVAAALLMDVQSGEFLHGVAADTHIPPASLTKIMTLFLVFDALSAGKVRQNDVMRVDDSVQDIYGARLGLQPGDVLTVGEAIYGVAVASANDAATALAVHIAGSEQAFVTRMNEKAASLELRNTYYENPHGLPSPGQKTTAADVANISRAYILSHTEALEVHSARTFQFRDVVFSNRNTLLGAYPGLDGLKTGFIRASGHCLVATATRHGRRLLSVVLGAASPEERDAASVELLDYGFTASGPAAFD</sequence>
<keyword evidence="11" id="KW-0645">Protease</keyword>
<dbReference type="GO" id="GO:0008360">
    <property type="term" value="P:regulation of cell shape"/>
    <property type="evidence" value="ECO:0007669"/>
    <property type="project" value="UniProtKB-KW"/>
</dbReference>
<dbReference type="RefSeq" id="WP_144302738.1">
    <property type="nucleotide sequence ID" value="NZ_QMIE01000006.1"/>
</dbReference>
<dbReference type="GO" id="GO:0009002">
    <property type="term" value="F:serine-type D-Ala-D-Ala carboxypeptidase activity"/>
    <property type="evidence" value="ECO:0007669"/>
    <property type="project" value="InterPro"/>
</dbReference>
<evidence type="ECO:0000313" key="12">
    <source>
        <dbReference type="Proteomes" id="UP000448292"/>
    </source>
</evidence>
<dbReference type="Gene3D" id="3.40.710.10">
    <property type="entry name" value="DD-peptidase/beta-lactamase superfamily"/>
    <property type="match status" value="1"/>
</dbReference>
<dbReference type="PANTHER" id="PTHR21581">
    <property type="entry name" value="D-ALANYL-D-ALANINE CARBOXYPEPTIDASE"/>
    <property type="match status" value="1"/>
</dbReference>
<comment type="similarity">
    <text evidence="1 9">Belongs to the peptidase S11 family.</text>
</comment>
<proteinExistence type="inferred from homology"/>
<reference evidence="11 12" key="1">
    <citation type="submission" date="2018-06" db="EMBL/GenBank/DDBJ databases">
        <title>Complete genome of Desulfovibrio indonesiensis P37SLT.</title>
        <authorList>
            <person name="Crispim J.S."/>
            <person name="Vidigal P.M.P."/>
            <person name="Silva L.C.F."/>
            <person name="Laguardia C.N."/>
            <person name="Araujo L.C."/>
            <person name="Dias R.S."/>
            <person name="Sousa M.P."/>
            <person name="Paula S.O."/>
            <person name="Silva C."/>
        </authorList>
    </citation>
    <scope>NUCLEOTIDE SEQUENCE [LARGE SCALE GENOMIC DNA]</scope>
    <source>
        <strain evidence="11 12">P37SLT</strain>
    </source>
</reference>
<evidence type="ECO:0000256" key="4">
    <source>
        <dbReference type="ARBA" id="ARBA00022960"/>
    </source>
</evidence>
<organism evidence="11 12">
    <name type="scientific">Oceanidesulfovibrio indonesiensis</name>
    <dbReference type="NCBI Taxonomy" id="54767"/>
    <lineage>
        <taxon>Bacteria</taxon>
        <taxon>Pseudomonadati</taxon>
        <taxon>Thermodesulfobacteriota</taxon>
        <taxon>Desulfovibrionia</taxon>
        <taxon>Desulfovibrionales</taxon>
        <taxon>Desulfovibrionaceae</taxon>
        <taxon>Oceanidesulfovibrio</taxon>
    </lineage>
</organism>
<dbReference type="PRINTS" id="PR00725">
    <property type="entry name" value="DADACBPTASE1"/>
</dbReference>
<dbReference type="InterPro" id="IPR012338">
    <property type="entry name" value="Beta-lactam/transpept-like"/>
</dbReference>
<feature type="active site" description="Proton acceptor" evidence="7">
    <location>
        <position position="77"/>
    </location>
</feature>
<feature type="domain" description="Peptidase S11 D-alanyl-D-alanine carboxypeptidase A N-terminal" evidence="10">
    <location>
        <begin position="48"/>
        <end position="266"/>
    </location>
</feature>
<accession>A0A7M3MF27</accession>
<evidence type="ECO:0000259" key="10">
    <source>
        <dbReference type="Pfam" id="PF00768"/>
    </source>
</evidence>
<dbReference type="GO" id="GO:0009252">
    <property type="term" value="P:peptidoglycan biosynthetic process"/>
    <property type="evidence" value="ECO:0007669"/>
    <property type="project" value="UniProtKB-KW"/>
</dbReference>
<keyword evidence="4" id="KW-0133">Cell shape</keyword>
<dbReference type="GO" id="GO:0071555">
    <property type="term" value="P:cell wall organization"/>
    <property type="evidence" value="ECO:0007669"/>
    <property type="project" value="UniProtKB-KW"/>
</dbReference>
<keyword evidence="6" id="KW-0961">Cell wall biogenesis/degradation</keyword>